<evidence type="ECO:0000256" key="7">
    <source>
        <dbReference type="ARBA" id="ARBA00023136"/>
    </source>
</evidence>
<dbReference type="PANTHER" id="PTHR33281:SF19">
    <property type="entry name" value="VOLTAGE-DEPENDENT ANION CHANNEL-FORMING PROTEIN YNEE"/>
    <property type="match status" value="1"/>
</dbReference>
<dbReference type="GO" id="GO:0005886">
    <property type="term" value="C:plasma membrane"/>
    <property type="evidence" value="ECO:0007669"/>
    <property type="project" value="UniProtKB-SubCell"/>
</dbReference>
<keyword evidence="8" id="KW-0732">Signal</keyword>
<evidence type="ECO:0000256" key="6">
    <source>
        <dbReference type="ARBA" id="ARBA00023065"/>
    </source>
</evidence>
<comment type="caution">
    <text evidence="9">The sequence shown here is derived from an EMBL/GenBank/DDBJ whole genome shotgun (WGS) entry which is preliminary data.</text>
</comment>
<sequence>MFRFASLLLLLSSPAAVVAFAPVSGGQAKFPTDLSMGNTKQPPKLPPIRDISYGEASRKYRRTVYTHDDWVNHRSPDRFWRNLNAIFISGVYKNLYKEVGATTAVATFVVLWNALTNGYDTLSGEHMNAILSLPMLSLPLAPYTLSSPSLGLLLVFRTNTSYQRWDEARKNWGMNINHTRDLVRMATSFYDRTGKSQEQVEKDLKAVSLATWSFVRAMKRHLSPPAEDEEDFKRELYERLPAAQAQAIIDAVHRPNRALYDLSLAIENLPMHFLRKNQVQSAVTIFEDNLGSSERLLSSPVPLFYSRHTARFLSLWLLLLPIGLYEPFKDSWNHVAMIPATAAISVFLFGIEELATQMEEPFTILPMQAFCDKIGNWCNEIVSWTPGDNGMPVNESTPKHNNIAIVDGVAVPADDKSVVMQMTAPANGHGVNGADEKFSEPVSNNPSRLRKLIGGLNI</sequence>
<comment type="subcellular location">
    <subcellularLocation>
        <location evidence="1">Cell membrane</location>
        <topology evidence="1">Multi-pass membrane protein</topology>
    </subcellularLocation>
</comment>
<feature type="signal peptide" evidence="8">
    <location>
        <begin position="1"/>
        <end position="19"/>
    </location>
</feature>
<keyword evidence="2" id="KW-0813">Transport</keyword>
<dbReference type="PANTHER" id="PTHR33281">
    <property type="entry name" value="UPF0187 PROTEIN YNEE"/>
    <property type="match status" value="1"/>
</dbReference>
<evidence type="ECO:0000256" key="1">
    <source>
        <dbReference type="ARBA" id="ARBA00004651"/>
    </source>
</evidence>
<protein>
    <submittedName>
        <fullName evidence="9">UPF0187 protein</fullName>
    </submittedName>
</protein>
<dbReference type="EMBL" id="CAICTM010000144">
    <property type="protein sequence ID" value="CAB9502753.1"/>
    <property type="molecule type" value="Genomic_DNA"/>
</dbReference>
<evidence type="ECO:0000256" key="2">
    <source>
        <dbReference type="ARBA" id="ARBA00022448"/>
    </source>
</evidence>
<evidence type="ECO:0000256" key="4">
    <source>
        <dbReference type="ARBA" id="ARBA00022692"/>
    </source>
</evidence>
<keyword evidence="10" id="KW-1185">Reference proteome</keyword>
<keyword evidence="4" id="KW-0812">Transmembrane</keyword>
<organism evidence="9 10">
    <name type="scientific">Seminavis robusta</name>
    <dbReference type="NCBI Taxonomy" id="568900"/>
    <lineage>
        <taxon>Eukaryota</taxon>
        <taxon>Sar</taxon>
        <taxon>Stramenopiles</taxon>
        <taxon>Ochrophyta</taxon>
        <taxon>Bacillariophyta</taxon>
        <taxon>Bacillariophyceae</taxon>
        <taxon>Bacillariophycidae</taxon>
        <taxon>Naviculales</taxon>
        <taxon>Naviculaceae</taxon>
        <taxon>Seminavis</taxon>
    </lineage>
</organism>
<dbReference type="InterPro" id="IPR044669">
    <property type="entry name" value="YneE/VCCN1/2-like"/>
</dbReference>
<evidence type="ECO:0000256" key="5">
    <source>
        <dbReference type="ARBA" id="ARBA00022989"/>
    </source>
</evidence>
<evidence type="ECO:0000256" key="8">
    <source>
        <dbReference type="SAM" id="SignalP"/>
    </source>
</evidence>
<gene>
    <name evidence="9" type="ORF">SEMRO_145_G067260.1</name>
</gene>
<dbReference type="AlphaFoldDB" id="A0A9N8HAE4"/>
<dbReference type="Proteomes" id="UP001153069">
    <property type="component" value="Unassembled WGS sequence"/>
</dbReference>
<keyword evidence="7" id="KW-0472">Membrane</keyword>
<keyword evidence="5" id="KW-1133">Transmembrane helix</keyword>
<dbReference type="Pfam" id="PF25539">
    <property type="entry name" value="Bestrophin_2"/>
    <property type="match status" value="1"/>
</dbReference>
<keyword evidence="3" id="KW-1003">Cell membrane</keyword>
<name>A0A9N8HAE4_9STRA</name>
<reference evidence="9" key="1">
    <citation type="submission" date="2020-06" db="EMBL/GenBank/DDBJ databases">
        <authorList>
            <consortium name="Plant Systems Biology data submission"/>
        </authorList>
    </citation>
    <scope>NUCLEOTIDE SEQUENCE</scope>
    <source>
        <strain evidence="9">D6</strain>
    </source>
</reference>
<dbReference type="GO" id="GO:0005254">
    <property type="term" value="F:chloride channel activity"/>
    <property type="evidence" value="ECO:0007669"/>
    <property type="project" value="InterPro"/>
</dbReference>
<keyword evidence="6" id="KW-0406">Ion transport</keyword>
<evidence type="ECO:0000313" key="9">
    <source>
        <dbReference type="EMBL" id="CAB9502753.1"/>
    </source>
</evidence>
<evidence type="ECO:0000313" key="10">
    <source>
        <dbReference type="Proteomes" id="UP001153069"/>
    </source>
</evidence>
<feature type="chain" id="PRO_5040374823" evidence="8">
    <location>
        <begin position="20"/>
        <end position="458"/>
    </location>
</feature>
<dbReference type="OrthoDB" id="1368at2759"/>
<proteinExistence type="predicted"/>
<accession>A0A9N8HAE4</accession>
<evidence type="ECO:0000256" key="3">
    <source>
        <dbReference type="ARBA" id="ARBA00022475"/>
    </source>
</evidence>